<accession>A0A1N7H0K5</accession>
<comment type="similarity">
    <text evidence="1 5">Belongs to the TBP family.</text>
</comment>
<dbReference type="InterPro" id="IPR012295">
    <property type="entry name" value="TBP_dom_sf"/>
</dbReference>
<dbReference type="Pfam" id="PF00352">
    <property type="entry name" value="TBP"/>
    <property type="match status" value="2"/>
</dbReference>
<reference evidence="7" key="1">
    <citation type="submission" date="2017-01" db="EMBL/GenBank/DDBJ databases">
        <authorList>
            <person name="Varghese N."/>
            <person name="Submissions S."/>
        </authorList>
    </citation>
    <scope>NUCLEOTIDE SEQUENCE [LARGE SCALE GENOMIC DNA]</scope>
    <source>
        <strain evidence="7">type strain: HArc-</strain>
    </source>
</reference>
<dbReference type="Gene3D" id="3.30.310.10">
    <property type="entry name" value="TATA-Binding Protein"/>
    <property type="match status" value="2"/>
</dbReference>
<name>A0A1N7H0K5_9EURY</name>
<evidence type="ECO:0000256" key="1">
    <source>
        <dbReference type="ARBA" id="ARBA00005560"/>
    </source>
</evidence>
<keyword evidence="3 5" id="KW-0238">DNA-binding</keyword>
<evidence type="ECO:0000256" key="3">
    <source>
        <dbReference type="ARBA" id="ARBA00023125"/>
    </source>
</evidence>
<dbReference type="GO" id="GO:0003677">
    <property type="term" value="F:DNA binding"/>
    <property type="evidence" value="ECO:0007669"/>
    <property type="project" value="UniProtKB-KW"/>
</dbReference>
<evidence type="ECO:0000256" key="2">
    <source>
        <dbReference type="ARBA" id="ARBA00022737"/>
    </source>
</evidence>
<dbReference type="Proteomes" id="UP000185936">
    <property type="component" value="Unassembled WGS sequence"/>
</dbReference>
<dbReference type="SUPFAM" id="SSF55945">
    <property type="entry name" value="TATA-box binding protein-like"/>
    <property type="match status" value="2"/>
</dbReference>
<evidence type="ECO:0000313" key="7">
    <source>
        <dbReference type="Proteomes" id="UP000185936"/>
    </source>
</evidence>
<dbReference type="GO" id="GO:0006352">
    <property type="term" value="P:DNA-templated transcription initiation"/>
    <property type="evidence" value="ECO:0007669"/>
    <property type="project" value="InterPro"/>
</dbReference>
<proteinExistence type="inferred from homology"/>
<dbReference type="HAMAP" id="MF_00408">
    <property type="entry name" value="TATA_bind_prot_arch"/>
    <property type="match status" value="1"/>
</dbReference>
<gene>
    <name evidence="5" type="primary">tbp</name>
    <name evidence="6" type="ORF">SAMN05421752_1204</name>
</gene>
<dbReference type="PANTHER" id="PTHR10126">
    <property type="entry name" value="TATA-BOX BINDING PROTEIN"/>
    <property type="match status" value="1"/>
</dbReference>
<dbReference type="AlphaFoldDB" id="A0A1N7H0K5"/>
<dbReference type="EMBL" id="FTNR01000020">
    <property type="protein sequence ID" value="SIS18355.1"/>
    <property type="molecule type" value="Genomic_DNA"/>
</dbReference>
<keyword evidence="4 5" id="KW-0804">Transcription</keyword>
<dbReference type="OrthoDB" id="350539at2157"/>
<dbReference type="RefSeq" id="WP_076610678.1">
    <property type="nucleotide sequence ID" value="NZ_FTNR01000020.1"/>
</dbReference>
<dbReference type="STRING" id="308853.SAMN05421752_1204"/>
<evidence type="ECO:0000256" key="5">
    <source>
        <dbReference type="HAMAP-Rule" id="MF_00408"/>
    </source>
</evidence>
<sequence>MVTIVNAVGSGDLGVELDLQTLGDDLSVPFTEYDPSNYHGLYVRLVEGGPLITVYRSGKYIISGCSSFQELESTNEEFIIQMADLGICSRSLDPGFTVQNVVCTEELSSAVDLNTLSIGLGLEAVEYEPEQFPGLVYRPPEIGAVILVFANEKVVITGAAEVATAEEAFSQLQTRIQNLIEA</sequence>
<keyword evidence="5" id="KW-0805">Transcription regulation</keyword>
<evidence type="ECO:0000256" key="4">
    <source>
        <dbReference type="ARBA" id="ARBA00023163"/>
    </source>
</evidence>
<dbReference type="NCBIfam" id="NF001593">
    <property type="entry name" value="PRK00394.1-2"/>
    <property type="match status" value="1"/>
</dbReference>
<protein>
    <recommendedName>
        <fullName evidence="5">TATA-box-binding protein</fullName>
    </recommendedName>
    <alternativeName>
        <fullName evidence="5">Box A-binding protein</fullName>
        <shortName evidence="5">BAP</shortName>
    </alternativeName>
    <alternativeName>
        <fullName evidence="5">TATA sequence-binding protein</fullName>
        <shortName evidence="5">TBP</shortName>
    </alternativeName>
    <alternativeName>
        <fullName evidence="5">TATA-box factor</fullName>
    </alternativeName>
</protein>
<keyword evidence="2 5" id="KW-0677">Repeat</keyword>
<comment type="function">
    <text evidence="5">General factor that plays a role in the activation of archaeal genes transcribed by RNA polymerase. Binds specifically to the TATA box promoter element which lies close to the position of transcription initiation.</text>
</comment>
<dbReference type="InterPro" id="IPR000814">
    <property type="entry name" value="TBP"/>
</dbReference>
<dbReference type="PRINTS" id="PR00686">
    <property type="entry name" value="TIFACTORIID"/>
</dbReference>
<comment type="caution">
    <text evidence="5">Lacks conserved residue(s) required for the propagation of feature annotation.</text>
</comment>
<organism evidence="6 7">
    <name type="scientific">Natronorubrum thiooxidans</name>
    <dbReference type="NCBI Taxonomy" id="308853"/>
    <lineage>
        <taxon>Archaea</taxon>
        <taxon>Methanobacteriati</taxon>
        <taxon>Methanobacteriota</taxon>
        <taxon>Stenosarchaea group</taxon>
        <taxon>Halobacteria</taxon>
        <taxon>Halobacteriales</taxon>
        <taxon>Natrialbaceae</taxon>
        <taxon>Natronorubrum</taxon>
    </lineage>
</organism>
<dbReference type="GO" id="GO:0003700">
    <property type="term" value="F:DNA-binding transcription factor activity"/>
    <property type="evidence" value="ECO:0007669"/>
    <property type="project" value="UniProtKB-UniRule"/>
</dbReference>
<keyword evidence="7" id="KW-1185">Reference proteome</keyword>
<evidence type="ECO:0000313" key="6">
    <source>
        <dbReference type="EMBL" id="SIS18355.1"/>
    </source>
</evidence>